<sequence length="398" mass="45343">MAGYGERRDYGGSSHDYERSGRERSSGDREHGGRHRGYGSDRGYESDRAPSGDRHGDRYYDRGPRRGPPTCYNCREPGHYANQCPHPRRNSNPGRGTVGDYGEPSDQQKGELESKVVEIGKSVAAVCHYVELEQQKKLMKERRKAEKKAVEERAAAEQEEAEQKRKKKEDKARKEAERKEEIRKCLEIKMALRVGELRDEVRDDVRHEMREAIGELCTVVARGKQQVPQMEAVAESRVNSSETEELNLHTRNLSLAEKRMRGPETVLEGSPPMELPLKRTPRRTGRLTRARCKTMKTPTPKKTPPSIRKKKPTVMGLVGRLRFEKKVMNDLKSLDDLVLQNICKDERIPYNGKFESVFDIAAHRTQVAYGAEDDEDEHSSGEEDKEVRVDAEDEATGV</sequence>
<gene>
    <name evidence="4" type="ORF">CBR_g23880</name>
</gene>
<dbReference type="SMART" id="SM00343">
    <property type="entry name" value="ZnF_C2HC"/>
    <property type="match status" value="1"/>
</dbReference>
<dbReference type="SUPFAM" id="SSF57756">
    <property type="entry name" value="Retrovirus zinc finger-like domains"/>
    <property type="match status" value="1"/>
</dbReference>
<feature type="region of interest" description="Disordered" evidence="2">
    <location>
        <begin position="368"/>
        <end position="398"/>
    </location>
</feature>
<feature type="region of interest" description="Disordered" evidence="2">
    <location>
        <begin position="264"/>
        <end position="286"/>
    </location>
</feature>
<dbReference type="InterPro" id="IPR001878">
    <property type="entry name" value="Znf_CCHC"/>
</dbReference>
<feature type="region of interest" description="Disordered" evidence="2">
    <location>
        <begin position="136"/>
        <end position="180"/>
    </location>
</feature>
<dbReference type="EMBL" id="BFEA01000267">
    <property type="protein sequence ID" value="GBG77431.1"/>
    <property type="molecule type" value="Genomic_DNA"/>
</dbReference>
<dbReference type="GO" id="GO:0003676">
    <property type="term" value="F:nucleic acid binding"/>
    <property type="evidence" value="ECO:0007669"/>
    <property type="project" value="InterPro"/>
</dbReference>
<feature type="compositionally biased region" description="Basic and acidic residues" evidence="2">
    <location>
        <begin position="38"/>
        <end position="64"/>
    </location>
</feature>
<protein>
    <recommendedName>
        <fullName evidence="3">CCHC-type domain-containing protein</fullName>
    </recommendedName>
</protein>
<evidence type="ECO:0000256" key="2">
    <source>
        <dbReference type="SAM" id="MobiDB-lite"/>
    </source>
</evidence>
<evidence type="ECO:0000256" key="1">
    <source>
        <dbReference type="PROSITE-ProRule" id="PRU00047"/>
    </source>
</evidence>
<proteinExistence type="predicted"/>
<feature type="compositionally biased region" description="Basic and acidic residues" evidence="2">
    <location>
        <begin position="378"/>
        <end position="390"/>
    </location>
</feature>
<dbReference type="OrthoDB" id="3863715at2759"/>
<evidence type="ECO:0000259" key="3">
    <source>
        <dbReference type="PROSITE" id="PS50158"/>
    </source>
</evidence>
<feature type="compositionally biased region" description="Basic and acidic residues" evidence="2">
    <location>
        <begin position="136"/>
        <end position="156"/>
    </location>
</feature>
<feature type="region of interest" description="Disordered" evidence="2">
    <location>
        <begin position="1"/>
        <end position="114"/>
    </location>
</feature>
<dbReference type="GO" id="GO:0008270">
    <property type="term" value="F:zinc ion binding"/>
    <property type="evidence" value="ECO:0007669"/>
    <property type="project" value="UniProtKB-KW"/>
</dbReference>
<keyword evidence="5" id="KW-1185">Reference proteome</keyword>
<evidence type="ECO:0000313" key="5">
    <source>
        <dbReference type="Proteomes" id="UP000265515"/>
    </source>
</evidence>
<dbReference type="Gramene" id="GBG77431">
    <property type="protein sequence ID" value="GBG77431"/>
    <property type="gene ID" value="CBR_g23880"/>
</dbReference>
<accession>A0A388L549</accession>
<feature type="compositionally biased region" description="Basic and acidic residues" evidence="2">
    <location>
        <begin position="1"/>
        <end position="31"/>
    </location>
</feature>
<organism evidence="4 5">
    <name type="scientific">Chara braunii</name>
    <name type="common">Braun's stonewort</name>
    <dbReference type="NCBI Taxonomy" id="69332"/>
    <lineage>
        <taxon>Eukaryota</taxon>
        <taxon>Viridiplantae</taxon>
        <taxon>Streptophyta</taxon>
        <taxon>Charophyceae</taxon>
        <taxon>Charales</taxon>
        <taxon>Characeae</taxon>
        <taxon>Chara</taxon>
    </lineage>
</organism>
<name>A0A388L549_CHABU</name>
<feature type="domain" description="CCHC-type" evidence="3">
    <location>
        <begin position="71"/>
        <end position="85"/>
    </location>
</feature>
<dbReference type="PROSITE" id="PS50158">
    <property type="entry name" value="ZF_CCHC"/>
    <property type="match status" value="1"/>
</dbReference>
<dbReference type="InterPro" id="IPR036875">
    <property type="entry name" value="Znf_CCHC_sf"/>
</dbReference>
<dbReference type="AlphaFoldDB" id="A0A388L549"/>
<reference evidence="4 5" key="1">
    <citation type="journal article" date="2018" name="Cell">
        <title>The Chara Genome: Secondary Complexity and Implications for Plant Terrestrialization.</title>
        <authorList>
            <person name="Nishiyama T."/>
            <person name="Sakayama H."/>
            <person name="Vries J.D."/>
            <person name="Buschmann H."/>
            <person name="Saint-Marcoux D."/>
            <person name="Ullrich K.K."/>
            <person name="Haas F.B."/>
            <person name="Vanderstraeten L."/>
            <person name="Becker D."/>
            <person name="Lang D."/>
            <person name="Vosolsobe S."/>
            <person name="Rombauts S."/>
            <person name="Wilhelmsson P.K.I."/>
            <person name="Janitza P."/>
            <person name="Kern R."/>
            <person name="Heyl A."/>
            <person name="Rumpler F."/>
            <person name="Villalobos L.I.A.C."/>
            <person name="Clay J.M."/>
            <person name="Skokan R."/>
            <person name="Toyoda A."/>
            <person name="Suzuki Y."/>
            <person name="Kagoshima H."/>
            <person name="Schijlen E."/>
            <person name="Tajeshwar N."/>
            <person name="Catarino B."/>
            <person name="Hetherington A.J."/>
            <person name="Saltykova A."/>
            <person name="Bonnot C."/>
            <person name="Breuninger H."/>
            <person name="Symeonidi A."/>
            <person name="Radhakrishnan G.V."/>
            <person name="Van Nieuwerburgh F."/>
            <person name="Deforce D."/>
            <person name="Chang C."/>
            <person name="Karol K.G."/>
            <person name="Hedrich R."/>
            <person name="Ulvskov P."/>
            <person name="Glockner G."/>
            <person name="Delwiche C.F."/>
            <person name="Petrasek J."/>
            <person name="Van de Peer Y."/>
            <person name="Friml J."/>
            <person name="Beilby M."/>
            <person name="Dolan L."/>
            <person name="Kohara Y."/>
            <person name="Sugano S."/>
            <person name="Fujiyama A."/>
            <person name="Delaux P.-M."/>
            <person name="Quint M."/>
            <person name="TheiBen G."/>
            <person name="Hagemann M."/>
            <person name="Harholt J."/>
            <person name="Dunand C."/>
            <person name="Zachgo S."/>
            <person name="Langdale J."/>
            <person name="Maumus F."/>
            <person name="Straeten D.V.D."/>
            <person name="Gould S.B."/>
            <person name="Rensing S.A."/>
        </authorList>
    </citation>
    <scope>NUCLEOTIDE SEQUENCE [LARGE SCALE GENOMIC DNA]</scope>
    <source>
        <strain evidence="4 5">S276</strain>
    </source>
</reference>
<keyword evidence="1" id="KW-0479">Metal-binding</keyword>
<dbReference type="Gene3D" id="4.10.60.10">
    <property type="entry name" value="Zinc finger, CCHC-type"/>
    <property type="match status" value="1"/>
</dbReference>
<keyword evidence="1" id="KW-0863">Zinc-finger</keyword>
<evidence type="ECO:0000313" key="4">
    <source>
        <dbReference type="EMBL" id="GBG77431.1"/>
    </source>
</evidence>
<comment type="caution">
    <text evidence="4">The sequence shown here is derived from an EMBL/GenBank/DDBJ whole genome shotgun (WGS) entry which is preliminary data.</text>
</comment>
<feature type="compositionally biased region" description="Basic and acidic residues" evidence="2">
    <location>
        <begin position="169"/>
        <end position="180"/>
    </location>
</feature>
<dbReference type="Proteomes" id="UP000265515">
    <property type="component" value="Unassembled WGS sequence"/>
</dbReference>
<keyword evidence="1" id="KW-0862">Zinc</keyword>
<dbReference type="Pfam" id="PF00098">
    <property type="entry name" value="zf-CCHC"/>
    <property type="match status" value="1"/>
</dbReference>